<dbReference type="Pfam" id="PF13920">
    <property type="entry name" value="zf-C3HC4_3"/>
    <property type="match status" value="1"/>
</dbReference>
<organism evidence="10 11">
    <name type="scientific">Aspergillus lucknowensis</name>
    <dbReference type="NCBI Taxonomy" id="176173"/>
    <lineage>
        <taxon>Eukaryota</taxon>
        <taxon>Fungi</taxon>
        <taxon>Dikarya</taxon>
        <taxon>Ascomycota</taxon>
        <taxon>Pezizomycotina</taxon>
        <taxon>Eurotiomycetes</taxon>
        <taxon>Eurotiomycetidae</taxon>
        <taxon>Eurotiales</taxon>
        <taxon>Aspergillaceae</taxon>
        <taxon>Aspergillus</taxon>
        <taxon>Aspergillus subgen. Nidulantes</taxon>
    </lineage>
</organism>
<dbReference type="PROSITE" id="PS50089">
    <property type="entry name" value="ZF_RING_2"/>
    <property type="match status" value="1"/>
</dbReference>
<keyword evidence="3 5" id="KW-0863">Zinc-finger</keyword>
<dbReference type="InterPro" id="IPR001841">
    <property type="entry name" value="Znf_RING"/>
</dbReference>
<dbReference type="PANTHER" id="PTHR12930">
    <property type="entry name" value="ZINC FINGER PROTEIN 183"/>
    <property type="match status" value="1"/>
</dbReference>
<evidence type="ECO:0000259" key="9">
    <source>
        <dbReference type="PROSITE" id="PS50103"/>
    </source>
</evidence>
<dbReference type="InterPro" id="IPR036855">
    <property type="entry name" value="Znf_CCCH_sf"/>
</dbReference>
<reference evidence="10 11" key="1">
    <citation type="submission" date="2024-07" db="EMBL/GenBank/DDBJ databases">
        <title>Section-level genome sequencing and comparative genomics of Aspergillus sections Usti and Cavernicolus.</title>
        <authorList>
            <consortium name="Lawrence Berkeley National Laboratory"/>
            <person name="Nybo J.L."/>
            <person name="Vesth T.C."/>
            <person name="Theobald S."/>
            <person name="Frisvad J.C."/>
            <person name="Larsen T.O."/>
            <person name="Kjaerboelling I."/>
            <person name="Rothschild-Mancinelli K."/>
            <person name="Lyhne E.K."/>
            <person name="Kogle M.E."/>
            <person name="Barry K."/>
            <person name="Clum A."/>
            <person name="Na H."/>
            <person name="Ledsgaard L."/>
            <person name="Lin J."/>
            <person name="Lipzen A."/>
            <person name="Kuo A."/>
            <person name="Riley R."/>
            <person name="Mondo S."/>
            <person name="Labutti K."/>
            <person name="Haridas S."/>
            <person name="Pangalinan J."/>
            <person name="Salamov A.A."/>
            <person name="Simmons B.A."/>
            <person name="Magnuson J.K."/>
            <person name="Chen J."/>
            <person name="Drula E."/>
            <person name="Henrissat B."/>
            <person name="Wiebenga A."/>
            <person name="Lubbers R.J."/>
            <person name="Gomes A.C."/>
            <person name="Macurrencykelacurrency M.R."/>
            <person name="Stajich J."/>
            <person name="Grigoriev I.V."/>
            <person name="Mortensen U.H."/>
            <person name="De Vries R.P."/>
            <person name="Baker S.E."/>
            <person name="Andersen M.R."/>
        </authorList>
    </citation>
    <scope>NUCLEOTIDE SEQUENCE [LARGE SCALE GENOMIC DNA]</scope>
    <source>
        <strain evidence="10 11">CBS 449.75</strain>
    </source>
</reference>
<keyword evidence="6" id="KW-0539">Nucleus</keyword>
<evidence type="ECO:0000259" key="8">
    <source>
        <dbReference type="PROSITE" id="PS50089"/>
    </source>
</evidence>
<keyword evidence="2 5" id="KW-0479">Metal-binding</keyword>
<dbReference type="SUPFAM" id="SSF57850">
    <property type="entry name" value="RING/U-box"/>
    <property type="match status" value="1"/>
</dbReference>
<dbReference type="SMART" id="SM00184">
    <property type="entry name" value="RING"/>
    <property type="match status" value="1"/>
</dbReference>
<gene>
    <name evidence="10" type="ORF">BJX67DRAFT_360232</name>
</gene>
<comment type="function">
    <text evidence="6">Involved in pre-mRNA splicing.</text>
</comment>
<dbReference type="InterPro" id="IPR039971">
    <property type="entry name" value="CWC24-like"/>
</dbReference>
<dbReference type="RefSeq" id="XP_070883736.1">
    <property type="nucleotide sequence ID" value="XM_071029743.1"/>
</dbReference>
<dbReference type="PROSITE" id="PS50103">
    <property type="entry name" value="ZF_C3H1"/>
    <property type="match status" value="1"/>
</dbReference>
<dbReference type="EMBL" id="JBFXLQ010000037">
    <property type="protein sequence ID" value="KAL2864757.1"/>
    <property type="molecule type" value="Genomic_DNA"/>
</dbReference>
<keyword evidence="6" id="KW-0747">Spliceosome</keyword>
<dbReference type="Pfam" id="PF00642">
    <property type="entry name" value="zf-CCCH"/>
    <property type="match status" value="1"/>
</dbReference>
<evidence type="ECO:0000256" key="7">
    <source>
        <dbReference type="SAM" id="MobiDB-lite"/>
    </source>
</evidence>
<dbReference type="PANTHER" id="PTHR12930:SF0">
    <property type="entry name" value="RING FINGER PROTEIN 113B"/>
    <property type="match status" value="1"/>
</dbReference>
<dbReference type="InterPro" id="IPR000571">
    <property type="entry name" value="Znf_CCCH"/>
</dbReference>
<keyword evidence="11" id="KW-1185">Reference proteome</keyword>
<feature type="compositionally biased region" description="Basic residues" evidence="7">
    <location>
        <begin position="10"/>
        <end position="21"/>
    </location>
</feature>
<evidence type="ECO:0000313" key="11">
    <source>
        <dbReference type="Proteomes" id="UP001610432"/>
    </source>
</evidence>
<dbReference type="Proteomes" id="UP001610432">
    <property type="component" value="Unassembled WGS sequence"/>
</dbReference>
<dbReference type="SMART" id="SM00356">
    <property type="entry name" value="ZnF_C3H1"/>
    <property type="match status" value="1"/>
</dbReference>
<feature type="zinc finger region" description="C3H1-type" evidence="5">
    <location>
        <begin position="162"/>
        <end position="190"/>
    </location>
</feature>
<feature type="domain" description="C3H1-type" evidence="9">
    <location>
        <begin position="162"/>
        <end position="190"/>
    </location>
</feature>
<feature type="compositionally biased region" description="Acidic residues" evidence="7">
    <location>
        <begin position="314"/>
        <end position="333"/>
    </location>
</feature>
<keyword evidence="4 5" id="KW-0862">Zinc</keyword>
<evidence type="ECO:0000256" key="2">
    <source>
        <dbReference type="ARBA" id="ARBA00022723"/>
    </source>
</evidence>
<evidence type="ECO:0000256" key="6">
    <source>
        <dbReference type="RuleBase" id="RU367110"/>
    </source>
</evidence>
<dbReference type="PROSITE" id="PS00518">
    <property type="entry name" value="ZF_RING_1"/>
    <property type="match status" value="1"/>
</dbReference>
<keyword evidence="6" id="KW-0508">mRNA splicing</keyword>
<evidence type="ECO:0000256" key="5">
    <source>
        <dbReference type="PROSITE-ProRule" id="PRU00723"/>
    </source>
</evidence>
<evidence type="ECO:0000256" key="3">
    <source>
        <dbReference type="ARBA" id="ARBA00022771"/>
    </source>
</evidence>
<dbReference type="GeneID" id="98144815"/>
<feature type="compositionally biased region" description="Low complexity" evidence="7">
    <location>
        <begin position="55"/>
        <end position="64"/>
    </location>
</feature>
<comment type="caution">
    <text evidence="10">The sequence shown here is derived from an EMBL/GenBank/DDBJ whole genome shotgun (WGS) entry which is preliminary data.</text>
</comment>
<sequence>MADTAPPVAFKKRGGKKANFRKKPESPPPDADSGSDFTSSDDEEGHRIKRRRKNAVVSASSTSNVRRKETSEEQTNASTALPLTSSNDATKHSNWYDDELNEKNLLGTTRARPGSSAPFAPDGTYKGAANYQSFIQKNPNAPTKQFGPIKAPTNVRTVTFMDYAPDVCKDYKLTGYCGFGDSCKFSHMREDYKQGWELDREWDASSKGKDLSGKVVSQRGGKSGDAEEDDDEEELENIPFACIICKKPYQNPIITKCGHYFCESCALQRYRKTPSCAACGAGTGGVFNVAKKLNALLEKKRERARKRREQAIADGEEVSSEEEGDDADSSLCR</sequence>
<dbReference type="InterPro" id="IPR017907">
    <property type="entry name" value="Znf_RING_CS"/>
</dbReference>
<evidence type="ECO:0000256" key="1">
    <source>
        <dbReference type="ARBA" id="ARBA00009161"/>
    </source>
</evidence>
<feature type="region of interest" description="Disordered" evidence="7">
    <location>
        <begin position="206"/>
        <end position="232"/>
    </location>
</feature>
<protein>
    <recommendedName>
        <fullName evidence="6">Pre-mRNA-splicing factor CWC24</fullName>
    </recommendedName>
</protein>
<keyword evidence="6" id="KW-0238">DNA-binding</keyword>
<proteinExistence type="inferred from homology"/>
<dbReference type="Gene3D" id="3.30.40.10">
    <property type="entry name" value="Zinc/RING finger domain, C3HC4 (zinc finger)"/>
    <property type="match status" value="1"/>
</dbReference>
<comment type="subcellular location">
    <subcellularLocation>
        <location evidence="6">Nucleus</location>
    </subcellularLocation>
</comment>
<feature type="domain" description="RING-type" evidence="8">
    <location>
        <begin position="242"/>
        <end position="279"/>
    </location>
</feature>
<evidence type="ECO:0000256" key="4">
    <source>
        <dbReference type="ARBA" id="ARBA00022833"/>
    </source>
</evidence>
<keyword evidence="6" id="KW-0507">mRNA processing</keyword>
<evidence type="ECO:0000313" key="10">
    <source>
        <dbReference type="EMBL" id="KAL2864757.1"/>
    </source>
</evidence>
<comment type="similarity">
    <text evidence="1 6">Belongs to the CWC24 family.</text>
</comment>
<feature type="compositionally biased region" description="Polar residues" evidence="7">
    <location>
        <begin position="73"/>
        <end position="88"/>
    </location>
</feature>
<dbReference type="SUPFAM" id="SSF90229">
    <property type="entry name" value="CCCH zinc finger"/>
    <property type="match status" value="1"/>
</dbReference>
<dbReference type="CDD" id="cd16539">
    <property type="entry name" value="RING-HC_RNF113A_B"/>
    <property type="match status" value="1"/>
</dbReference>
<feature type="region of interest" description="Disordered" evidence="7">
    <location>
        <begin position="302"/>
        <end position="333"/>
    </location>
</feature>
<dbReference type="InterPro" id="IPR013083">
    <property type="entry name" value="Znf_RING/FYVE/PHD"/>
</dbReference>
<feature type="region of interest" description="Disordered" evidence="7">
    <location>
        <begin position="1"/>
        <end position="94"/>
    </location>
</feature>
<name>A0ABR4LJR8_9EURO</name>
<accession>A0ABR4LJR8</accession>
<comment type="subunit">
    <text evidence="6">Associated with the spliceosome.</text>
</comment>